<dbReference type="eggNOG" id="COG3039">
    <property type="taxonomic scope" value="Bacteria"/>
</dbReference>
<feature type="domain" description="Transposase DDE" evidence="1">
    <location>
        <begin position="22"/>
        <end position="129"/>
    </location>
</feature>
<dbReference type="RefSeq" id="WP_036639734.1">
    <property type="nucleotide sequence ID" value="NZ_JFZB01000043.1"/>
</dbReference>
<dbReference type="PANTHER" id="PTHR34631:SF3">
    <property type="entry name" value="ISSOD12 TRANSPOSASE TNPA_ISSOD12"/>
    <property type="match status" value="1"/>
</dbReference>
<comment type="caution">
    <text evidence="2">The sequence shown here is derived from an EMBL/GenBank/DDBJ whole genome shotgun (WGS) entry which is preliminary data.</text>
</comment>
<gene>
    <name evidence="2" type="ORF">CG50_09775</name>
</gene>
<dbReference type="AlphaFoldDB" id="A0A086XRA7"/>
<evidence type="ECO:0000313" key="3">
    <source>
        <dbReference type="Proteomes" id="UP000028824"/>
    </source>
</evidence>
<reference evidence="2 3" key="1">
    <citation type="submission" date="2014-03" db="EMBL/GenBank/DDBJ databases">
        <title>Genome of Paenirhodobacter enshiensis DW2-9.</title>
        <authorList>
            <person name="Wang D."/>
            <person name="Wang G."/>
        </authorList>
    </citation>
    <scope>NUCLEOTIDE SEQUENCE [LARGE SCALE GENOMIC DNA]</scope>
    <source>
        <strain evidence="2 3">DW2-9</strain>
    </source>
</reference>
<evidence type="ECO:0000313" key="2">
    <source>
        <dbReference type="EMBL" id="KFI24557.1"/>
    </source>
</evidence>
<dbReference type="STRING" id="1105367.CG50_09775"/>
<dbReference type="Pfam" id="PF13737">
    <property type="entry name" value="DDE_Tnp_1_5"/>
    <property type="match status" value="1"/>
</dbReference>
<protein>
    <submittedName>
        <fullName evidence="2">Transposase</fullName>
    </submittedName>
</protein>
<dbReference type="OrthoDB" id="8451553at2"/>
<evidence type="ECO:0000259" key="1">
    <source>
        <dbReference type="Pfam" id="PF13737"/>
    </source>
</evidence>
<dbReference type="InterPro" id="IPR025668">
    <property type="entry name" value="Tnp_DDE_dom"/>
</dbReference>
<dbReference type="EMBL" id="JFZB01000043">
    <property type="protein sequence ID" value="KFI24557.1"/>
    <property type="molecule type" value="Genomic_DNA"/>
</dbReference>
<dbReference type="Proteomes" id="UP000028824">
    <property type="component" value="Unassembled WGS sequence"/>
</dbReference>
<accession>A0A086XRA7</accession>
<keyword evidence="3" id="KW-1185">Reference proteome</keyword>
<dbReference type="NCBIfam" id="NF033579">
    <property type="entry name" value="transpos_IS5_2"/>
    <property type="match status" value="1"/>
</dbReference>
<sequence>MPEPANTRYRTTNWSDDNASLKRRGSLSVWFDPDMSWQAERAGKRGPPETFSDGAIQTCLTLKVPFGLPLRQTVGLVASVIEMAGLDWPVPDYSTLCRRHARIPVLIPYRRSGAPLNLLIDSTGIRFRGDGEWLARKHGATRRREWRKVHLAMDTATGDIRAVEFTSSRQGDSPFVGETIPRIVSCPPSLPELLSQIPAGEEIETVTADGAYDTRRCHAAILGHGAEPIIPIRRNGRAWKPDCPAATSRDETLRATRFPGRSIWKKWTGYHARSRVEARMNRLKLFGERIVSRDPDRQTAEIQIRIAIVNRCSAPGRAEIEAVA</sequence>
<dbReference type="PANTHER" id="PTHR34631">
    <property type="match status" value="1"/>
</dbReference>
<proteinExistence type="predicted"/>
<dbReference type="InterPro" id="IPR053172">
    <property type="entry name" value="Tn903_transposase"/>
</dbReference>
<organism evidence="2 3">
    <name type="scientific">Paenirhodobacter enshiensis</name>
    <dbReference type="NCBI Taxonomy" id="1105367"/>
    <lineage>
        <taxon>Bacteria</taxon>
        <taxon>Pseudomonadati</taxon>
        <taxon>Pseudomonadota</taxon>
        <taxon>Alphaproteobacteria</taxon>
        <taxon>Rhodobacterales</taxon>
        <taxon>Rhodobacter group</taxon>
        <taxon>Paenirhodobacter</taxon>
    </lineage>
</organism>
<dbReference type="InterPro" id="IPR053520">
    <property type="entry name" value="Transposase_Tn903"/>
</dbReference>
<name>A0A086XRA7_9RHOB</name>